<comment type="similarity">
    <text evidence="2">Belongs to the metallo-dependent hydrolases superfamily. Adenosine and AMP deaminases family.</text>
</comment>
<dbReference type="GO" id="GO:0043103">
    <property type="term" value="P:hypoxanthine salvage"/>
    <property type="evidence" value="ECO:0007669"/>
    <property type="project" value="TreeGrafter"/>
</dbReference>
<dbReference type="STRING" id="407821.A0A087U6H8"/>
<keyword evidence="5" id="KW-0378">Hydrolase</keyword>
<organism evidence="8 9">
    <name type="scientific">Stegodyphus mimosarum</name>
    <name type="common">African social velvet spider</name>
    <dbReference type="NCBI Taxonomy" id="407821"/>
    <lineage>
        <taxon>Eukaryota</taxon>
        <taxon>Metazoa</taxon>
        <taxon>Ecdysozoa</taxon>
        <taxon>Arthropoda</taxon>
        <taxon>Chelicerata</taxon>
        <taxon>Arachnida</taxon>
        <taxon>Araneae</taxon>
        <taxon>Araneomorphae</taxon>
        <taxon>Entelegynae</taxon>
        <taxon>Eresoidea</taxon>
        <taxon>Eresidae</taxon>
        <taxon>Stegodyphus</taxon>
    </lineage>
</organism>
<dbReference type="Proteomes" id="UP000054359">
    <property type="component" value="Unassembled WGS sequence"/>
</dbReference>
<dbReference type="OrthoDB" id="272271at2759"/>
<keyword evidence="9" id="KW-1185">Reference proteome</keyword>
<dbReference type="AlphaFoldDB" id="A0A087U6H8"/>
<feature type="non-terminal residue" evidence="8">
    <location>
        <position position="351"/>
    </location>
</feature>
<evidence type="ECO:0000259" key="7">
    <source>
        <dbReference type="Pfam" id="PF00962"/>
    </source>
</evidence>
<evidence type="ECO:0000256" key="6">
    <source>
        <dbReference type="ARBA" id="ARBA00022833"/>
    </source>
</evidence>
<name>A0A087U6H8_STEMI</name>
<gene>
    <name evidence="8" type="ORF">X975_10593</name>
</gene>
<evidence type="ECO:0000256" key="5">
    <source>
        <dbReference type="ARBA" id="ARBA00022801"/>
    </source>
</evidence>
<evidence type="ECO:0000313" key="9">
    <source>
        <dbReference type="Proteomes" id="UP000054359"/>
    </source>
</evidence>
<comment type="cofactor">
    <cofactor evidence="1">
        <name>Zn(2+)</name>
        <dbReference type="ChEBI" id="CHEBI:29105"/>
    </cofactor>
</comment>
<dbReference type="NCBIfam" id="TIGR01430">
    <property type="entry name" value="aden_deam"/>
    <property type="match status" value="1"/>
</dbReference>
<dbReference type="GO" id="GO:0006154">
    <property type="term" value="P:adenosine catabolic process"/>
    <property type="evidence" value="ECO:0007669"/>
    <property type="project" value="TreeGrafter"/>
</dbReference>
<dbReference type="GO" id="GO:0046872">
    <property type="term" value="F:metal ion binding"/>
    <property type="evidence" value="ECO:0007669"/>
    <property type="project" value="UniProtKB-KW"/>
</dbReference>
<keyword evidence="6" id="KW-0862">Zinc</keyword>
<dbReference type="PANTHER" id="PTHR11409">
    <property type="entry name" value="ADENOSINE DEAMINASE"/>
    <property type="match status" value="1"/>
</dbReference>
<dbReference type="OMA" id="NHFTIHA"/>
<dbReference type="EMBL" id="KK118440">
    <property type="protein sequence ID" value="KFM72967.1"/>
    <property type="molecule type" value="Genomic_DNA"/>
</dbReference>
<evidence type="ECO:0000256" key="1">
    <source>
        <dbReference type="ARBA" id="ARBA00001947"/>
    </source>
</evidence>
<dbReference type="SUPFAM" id="SSF51556">
    <property type="entry name" value="Metallo-dependent hydrolases"/>
    <property type="match status" value="1"/>
</dbReference>
<dbReference type="Pfam" id="PF00962">
    <property type="entry name" value="A_deaminase"/>
    <property type="match status" value="1"/>
</dbReference>
<proteinExistence type="inferred from homology"/>
<evidence type="ECO:0000313" key="8">
    <source>
        <dbReference type="EMBL" id="KFM72967.1"/>
    </source>
</evidence>
<dbReference type="InterPro" id="IPR032466">
    <property type="entry name" value="Metal_Hydrolase"/>
</dbReference>
<dbReference type="PANTHER" id="PTHR11409:SF43">
    <property type="entry name" value="ADENOSINE DEAMINASE"/>
    <property type="match status" value="1"/>
</dbReference>
<feature type="domain" description="Adenosine deaminase" evidence="7">
    <location>
        <begin position="15"/>
        <end position="349"/>
    </location>
</feature>
<dbReference type="Gene3D" id="3.20.20.140">
    <property type="entry name" value="Metal-dependent hydrolases"/>
    <property type="match status" value="1"/>
</dbReference>
<dbReference type="GO" id="GO:0009897">
    <property type="term" value="C:external side of plasma membrane"/>
    <property type="evidence" value="ECO:0007669"/>
    <property type="project" value="TreeGrafter"/>
</dbReference>
<evidence type="ECO:0000256" key="3">
    <source>
        <dbReference type="ARBA" id="ARBA00012784"/>
    </source>
</evidence>
<dbReference type="GO" id="GO:0005829">
    <property type="term" value="C:cytosol"/>
    <property type="evidence" value="ECO:0007669"/>
    <property type="project" value="TreeGrafter"/>
</dbReference>
<accession>A0A087U6H8</accession>
<dbReference type="InterPro" id="IPR006330">
    <property type="entry name" value="Ado/ade_deaminase"/>
</dbReference>
<dbReference type="GO" id="GO:0060169">
    <property type="term" value="P:negative regulation of adenosine receptor signaling pathway"/>
    <property type="evidence" value="ECO:0007669"/>
    <property type="project" value="TreeGrafter"/>
</dbReference>
<dbReference type="EC" id="3.5.4.4" evidence="3"/>
<sequence length="351" mass="39323">MNFEEYETDKSPKNKVELHIHLDGSIRIPTIWETAQRRGIQLQKKTFDELQMACLVKEPSTLKNFLSPFLIFLPVVAGDVDAIERMAYEFCEDASKEGILYAEARYAPHELSSTHCDSPLPTSRTVSPSDVVQHVNKGFSRGCEKFGIKVRSILCCIRGRSEWADDVLRLCAEYKNDGVVGIDIAGDAEADTHTSDKDIAVFKRAASMGIHRTAHAGEDGPASQVKFSLEELLVERIGHGYHVVDDPEIYSQCLKSGVHFETCPLSSILTGAVSLNDDTKHPIVRFAEDGANFSISRDDPTVIQRSLDDDYEFLRCLGLEEKHFIKANFNAARSSFLPQEEKKDLLEQLRT</sequence>
<protein>
    <recommendedName>
        <fullName evidence="3">adenosine deaminase</fullName>
        <ecNumber evidence="3">3.5.4.4</ecNumber>
    </recommendedName>
</protein>
<dbReference type="GO" id="GO:0046103">
    <property type="term" value="P:inosine biosynthetic process"/>
    <property type="evidence" value="ECO:0007669"/>
    <property type="project" value="TreeGrafter"/>
</dbReference>
<dbReference type="GO" id="GO:0004000">
    <property type="term" value="F:adenosine deaminase activity"/>
    <property type="evidence" value="ECO:0007669"/>
    <property type="project" value="TreeGrafter"/>
</dbReference>
<dbReference type="InterPro" id="IPR001365">
    <property type="entry name" value="A_deaminase_dom"/>
</dbReference>
<dbReference type="FunFam" id="3.20.20.140:FF:000057">
    <property type="entry name" value="Adenosine deaminase"/>
    <property type="match status" value="1"/>
</dbReference>
<evidence type="ECO:0000256" key="4">
    <source>
        <dbReference type="ARBA" id="ARBA00022723"/>
    </source>
</evidence>
<reference evidence="8 9" key="1">
    <citation type="submission" date="2013-11" db="EMBL/GenBank/DDBJ databases">
        <title>Genome sequencing of Stegodyphus mimosarum.</title>
        <authorList>
            <person name="Bechsgaard J."/>
        </authorList>
    </citation>
    <scope>NUCLEOTIDE SEQUENCE [LARGE SCALE GENOMIC DNA]</scope>
</reference>
<keyword evidence="4" id="KW-0479">Metal-binding</keyword>
<evidence type="ECO:0000256" key="2">
    <source>
        <dbReference type="ARBA" id="ARBA00006676"/>
    </source>
</evidence>